<name>A0A0K2TFU9_LEPSM</name>
<protein>
    <submittedName>
        <fullName evidence="1">Uncharacterized protein</fullName>
    </submittedName>
</protein>
<accession>A0A0K2TFU9</accession>
<dbReference type="EMBL" id="HACA01007389">
    <property type="protein sequence ID" value="CDW24750.1"/>
    <property type="molecule type" value="Transcribed_RNA"/>
</dbReference>
<sequence length="19" mass="2133">MNTIHIKDALNSSISLVYI</sequence>
<reference evidence="1" key="1">
    <citation type="submission" date="2014-05" db="EMBL/GenBank/DDBJ databases">
        <authorList>
            <person name="Chronopoulou M."/>
        </authorList>
    </citation>
    <scope>NUCLEOTIDE SEQUENCE</scope>
    <source>
        <tissue evidence="1">Whole organism</tissue>
    </source>
</reference>
<organism evidence="1">
    <name type="scientific">Lepeophtheirus salmonis</name>
    <name type="common">Salmon louse</name>
    <name type="synonym">Caligus salmonis</name>
    <dbReference type="NCBI Taxonomy" id="72036"/>
    <lineage>
        <taxon>Eukaryota</taxon>
        <taxon>Metazoa</taxon>
        <taxon>Ecdysozoa</taxon>
        <taxon>Arthropoda</taxon>
        <taxon>Crustacea</taxon>
        <taxon>Multicrustacea</taxon>
        <taxon>Hexanauplia</taxon>
        <taxon>Copepoda</taxon>
        <taxon>Siphonostomatoida</taxon>
        <taxon>Caligidae</taxon>
        <taxon>Lepeophtheirus</taxon>
    </lineage>
</organism>
<proteinExistence type="predicted"/>
<dbReference type="AlphaFoldDB" id="A0A0K2TFU9"/>
<evidence type="ECO:0000313" key="1">
    <source>
        <dbReference type="EMBL" id="CDW24750.1"/>
    </source>
</evidence>